<dbReference type="InterPro" id="IPR050289">
    <property type="entry name" value="TorD/DmsD_chaperones"/>
</dbReference>
<dbReference type="Gene3D" id="1.10.3480.10">
    <property type="entry name" value="TorD-like"/>
    <property type="match status" value="1"/>
</dbReference>
<evidence type="ECO:0000313" key="2">
    <source>
        <dbReference type="EMBL" id="XBW07503.1"/>
    </source>
</evidence>
<keyword evidence="1" id="KW-0143">Chaperone</keyword>
<dbReference type="KEGG" id="sapp:SAC06_07600"/>
<organism evidence="2">
    <name type="scientific">Scrofimicrobium appendicitidis</name>
    <dbReference type="NCBI Taxonomy" id="3079930"/>
    <lineage>
        <taxon>Bacteria</taxon>
        <taxon>Bacillati</taxon>
        <taxon>Actinomycetota</taxon>
        <taxon>Actinomycetes</taxon>
        <taxon>Actinomycetales</taxon>
        <taxon>Actinomycetaceae</taxon>
        <taxon>Scrofimicrobium</taxon>
    </lineage>
</organism>
<name>A0AAU7V5L5_9ACTO</name>
<dbReference type="PANTHER" id="PTHR34227">
    <property type="entry name" value="CHAPERONE PROTEIN YCDY"/>
    <property type="match status" value="1"/>
</dbReference>
<sequence>MLTADELDDYAAALATLGRFHRQAPDENTLSAFGELLEEWPVPVGEASSAGLAHLRTSFAEAESAYQIRGDLNRLYGVSAVARVAPYESVHRDRDGLVFDQQTLLVREAYRQLSLQVPRLNREPDDHIGVEVDFLAQCLLRALDALDAGQDQQALTYLNLAREFLAEHLNQWGPDMLAEATEAAETEFMRGVCQLTIGTLDSFTAALEDLPAAS</sequence>
<protein>
    <submittedName>
        <fullName evidence="2">Molecular chaperone TorD family protein</fullName>
    </submittedName>
</protein>
<dbReference type="PANTHER" id="PTHR34227:SF1">
    <property type="entry name" value="DIMETHYL SULFOXIDE REDUCTASE CHAPERONE-RELATED"/>
    <property type="match status" value="1"/>
</dbReference>
<dbReference type="SUPFAM" id="SSF89155">
    <property type="entry name" value="TorD-like"/>
    <property type="match status" value="1"/>
</dbReference>
<proteinExistence type="predicted"/>
<gene>
    <name evidence="2" type="ORF">SAC06_07600</name>
</gene>
<dbReference type="InterPro" id="IPR036411">
    <property type="entry name" value="TorD-like_sf"/>
</dbReference>
<accession>A0AAU7V5L5</accession>
<reference evidence="2" key="1">
    <citation type="submission" date="2023-11" db="EMBL/GenBank/DDBJ databases">
        <title>Scrofimicrobium hongkongense sp. nov., isolated from a patient with peritonitis.</title>
        <authorList>
            <person name="Lao H.Y."/>
            <person name="Wong A.Y.P."/>
            <person name="Ng T.L."/>
            <person name="Wong R.Y.L."/>
            <person name="Yau M.C.Y."/>
            <person name="Lam J.Y.W."/>
            <person name="Siu G.K.H."/>
        </authorList>
    </citation>
    <scope>NUCLEOTIDE SEQUENCE</scope>
    <source>
        <strain evidence="2">R131</strain>
    </source>
</reference>
<dbReference type="InterPro" id="IPR020945">
    <property type="entry name" value="DMSO/NO3_reduct_chaperone"/>
</dbReference>
<evidence type="ECO:0000256" key="1">
    <source>
        <dbReference type="ARBA" id="ARBA00023186"/>
    </source>
</evidence>
<dbReference type="AlphaFoldDB" id="A0AAU7V5L5"/>
<dbReference type="Pfam" id="PF02613">
    <property type="entry name" value="Nitrate_red_del"/>
    <property type="match status" value="1"/>
</dbReference>
<dbReference type="EMBL" id="CP138335">
    <property type="protein sequence ID" value="XBW07503.1"/>
    <property type="molecule type" value="Genomic_DNA"/>
</dbReference>
<dbReference type="RefSeq" id="WP_350257709.1">
    <property type="nucleotide sequence ID" value="NZ_CP138335.1"/>
</dbReference>